<sequence>MMVYKPRTKSSELLMLSSLNTRMKLTETDKQHYLNLRRGYDGEKLFDSLIENLRSDCLIVNDLLLKLNNTLFQIDSLIIFQETIFVFEVKNFEGDFYYSSDRIYTYSKKQEISNPLNQLNRTDSLLRQLLQQIGYNATIQSSVIFINPEFTLYQAPLDKPFIFPTQVNKFIHKLNKISSSLNETHKNLVEKLLSLHIKESPYTLLPSYNYDLMEKGITCVCCSSFSVSIKGKKVICEDCNHGELITDAVLRNINEFKLLFPDIKITTTIIHDWCKIIKTKKRIQRILEKNFKMVGVHQWAYYE</sequence>
<proteinExistence type="predicted"/>
<accession>A0ABW6KCQ9</accession>
<dbReference type="EMBL" id="JBIACK010000007">
    <property type="protein sequence ID" value="MFE8701986.1"/>
    <property type="molecule type" value="Genomic_DNA"/>
</dbReference>
<dbReference type="RefSeq" id="WP_389361948.1">
    <property type="nucleotide sequence ID" value="NZ_JBIACK010000007.1"/>
</dbReference>
<dbReference type="PROSITE" id="PS50965">
    <property type="entry name" value="NERD"/>
    <property type="match status" value="1"/>
</dbReference>
<feature type="domain" description="NERD" evidence="1">
    <location>
        <begin position="38"/>
        <end position="149"/>
    </location>
</feature>
<protein>
    <submittedName>
        <fullName evidence="2">Nuclease-related domain-containing protein</fullName>
    </submittedName>
</protein>
<comment type="caution">
    <text evidence="2">The sequence shown here is derived from an EMBL/GenBank/DDBJ whole genome shotgun (WGS) entry which is preliminary data.</text>
</comment>
<dbReference type="Pfam" id="PF08378">
    <property type="entry name" value="NERD"/>
    <property type="match status" value="1"/>
</dbReference>
<evidence type="ECO:0000313" key="2">
    <source>
        <dbReference type="EMBL" id="MFE8701986.1"/>
    </source>
</evidence>
<evidence type="ECO:0000313" key="3">
    <source>
        <dbReference type="Proteomes" id="UP001601059"/>
    </source>
</evidence>
<dbReference type="Proteomes" id="UP001601059">
    <property type="component" value="Unassembled WGS sequence"/>
</dbReference>
<evidence type="ECO:0000259" key="1">
    <source>
        <dbReference type="PROSITE" id="PS50965"/>
    </source>
</evidence>
<reference evidence="2 3" key="1">
    <citation type="submission" date="2024-08" db="EMBL/GenBank/DDBJ databases">
        <title>Two novel Cytobacillus novel species.</title>
        <authorList>
            <person name="Liu G."/>
        </authorList>
    </citation>
    <scope>NUCLEOTIDE SEQUENCE [LARGE SCALE GENOMIC DNA]</scope>
    <source>
        <strain evidence="2 3">FJAT-54145</strain>
    </source>
</reference>
<gene>
    <name evidence="2" type="ORF">ACFYKX_15395</name>
</gene>
<dbReference type="InterPro" id="IPR011528">
    <property type="entry name" value="NERD"/>
</dbReference>
<name>A0ABW6KCQ9_9BACI</name>
<keyword evidence="3" id="KW-1185">Reference proteome</keyword>
<organism evidence="2 3">
    <name type="scientific">Cytobacillus spartinae</name>
    <dbReference type="NCBI Taxonomy" id="3299023"/>
    <lineage>
        <taxon>Bacteria</taxon>
        <taxon>Bacillati</taxon>
        <taxon>Bacillota</taxon>
        <taxon>Bacilli</taxon>
        <taxon>Bacillales</taxon>
        <taxon>Bacillaceae</taxon>
        <taxon>Cytobacillus</taxon>
    </lineage>
</organism>